<feature type="domain" description="L,D-TPase catalytic" evidence="9">
    <location>
        <begin position="110"/>
        <end position="259"/>
    </location>
</feature>
<sequence>MKSYYKKYFIMLACLFLMGCASKQNSDNEIVSDSVQTQVIQKEDESEHESIQDFQEEEIKKEDISSNEADTEVSEETETANEDTQYNEAISGSEEEQTQEAKQESESMETKIVVYKADRRIELWENGQLTNAYSIGLGKNAEGRKEKEGDLKTPEGEYYVCTRNQYSKFYLALGVSYPNIEDAQYGLENGIIDEQTYNSIETAIQNGQCPPWDTALGGEIMIHGHGGSKDWTKGCIAVDDEVMDVLWEACTVGTKIFINP</sequence>
<keyword evidence="4 6" id="KW-0573">Peptidoglycan synthesis</keyword>
<reference evidence="10 11" key="1">
    <citation type="submission" date="2018-05" db="EMBL/GenBank/DDBJ databases">
        <title>Genomic Encyclopedia of Type Strains, Phase IV (KMG-IV): sequencing the most valuable type-strain genomes for metagenomic binning, comparative biology and taxonomic classification.</title>
        <authorList>
            <person name="Goeker M."/>
        </authorList>
    </citation>
    <scope>NUCLEOTIDE SEQUENCE [LARGE SCALE GENOMIC DNA]</scope>
    <source>
        <strain evidence="10 11">DSM 28816</strain>
    </source>
</reference>
<evidence type="ECO:0000256" key="1">
    <source>
        <dbReference type="ARBA" id="ARBA00004752"/>
    </source>
</evidence>
<evidence type="ECO:0000256" key="8">
    <source>
        <dbReference type="SAM" id="SignalP"/>
    </source>
</evidence>
<evidence type="ECO:0000313" key="11">
    <source>
        <dbReference type="Proteomes" id="UP000247523"/>
    </source>
</evidence>
<dbReference type="GO" id="GO:0016740">
    <property type="term" value="F:transferase activity"/>
    <property type="evidence" value="ECO:0007669"/>
    <property type="project" value="UniProtKB-KW"/>
</dbReference>
<dbReference type="InterPro" id="IPR038063">
    <property type="entry name" value="Transpep_catalytic_dom"/>
</dbReference>
<feature type="signal peptide" evidence="8">
    <location>
        <begin position="1"/>
        <end position="23"/>
    </location>
</feature>
<dbReference type="UniPathway" id="UPA00219"/>
<evidence type="ECO:0000256" key="7">
    <source>
        <dbReference type="SAM" id="MobiDB-lite"/>
    </source>
</evidence>
<keyword evidence="5 6" id="KW-0961">Cell wall biogenesis/degradation</keyword>
<feature type="active site" description="Nucleophile" evidence="6">
    <location>
        <position position="235"/>
    </location>
</feature>
<proteinExistence type="predicted"/>
<dbReference type="Proteomes" id="UP000247523">
    <property type="component" value="Unassembled WGS sequence"/>
</dbReference>
<dbReference type="SUPFAM" id="SSF141523">
    <property type="entry name" value="L,D-transpeptidase catalytic domain-like"/>
    <property type="match status" value="1"/>
</dbReference>
<protein>
    <submittedName>
        <fullName evidence="10">L,D-transpeptidase-like protein</fullName>
    </submittedName>
</protein>
<evidence type="ECO:0000256" key="3">
    <source>
        <dbReference type="ARBA" id="ARBA00022960"/>
    </source>
</evidence>
<name>A0A318ERF9_9FIRM</name>
<feature type="compositionally biased region" description="Acidic residues" evidence="7">
    <location>
        <begin position="69"/>
        <end position="81"/>
    </location>
</feature>
<evidence type="ECO:0000256" key="5">
    <source>
        <dbReference type="ARBA" id="ARBA00023316"/>
    </source>
</evidence>
<evidence type="ECO:0000313" key="10">
    <source>
        <dbReference type="EMBL" id="PXV85391.1"/>
    </source>
</evidence>
<evidence type="ECO:0000256" key="2">
    <source>
        <dbReference type="ARBA" id="ARBA00022679"/>
    </source>
</evidence>
<comment type="caution">
    <text evidence="10">The sequence shown here is derived from an EMBL/GenBank/DDBJ whole genome shotgun (WGS) entry which is preliminary data.</text>
</comment>
<evidence type="ECO:0000259" key="9">
    <source>
        <dbReference type="PROSITE" id="PS52029"/>
    </source>
</evidence>
<dbReference type="PROSITE" id="PS51257">
    <property type="entry name" value="PROKAR_LIPOPROTEIN"/>
    <property type="match status" value="1"/>
</dbReference>
<accession>A0A318ERF9</accession>
<feature type="compositionally biased region" description="Basic and acidic residues" evidence="7">
    <location>
        <begin position="41"/>
        <end position="64"/>
    </location>
</feature>
<organism evidence="10 11">
    <name type="scientific">Lachnotalea glycerini</name>
    <dbReference type="NCBI Taxonomy" id="1763509"/>
    <lineage>
        <taxon>Bacteria</taxon>
        <taxon>Bacillati</taxon>
        <taxon>Bacillota</taxon>
        <taxon>Clostridia</taxon>
        <taxon>Lachnospirales</taxon>
        <taxon>Lachnospiraceae</taxon>
        <taxon>Lachnotalea</taxon>
    </lineage>
</organism>
<evidence type="ECO:0000256" key="4">
    <source>
        <dbReference type="ARBA" id="ARBA00022984"/>
    </source>
</evidence>
<dbReference type="InterPro" id="IPR005490">
    <property type="entry name" value="LD_TPept_cat_dom"/>
</dbReference>
<dbReference type="CDD" id="cd16913">
    <property type="entry name" value="YkuD_like"/>
    <property type="match status" value="1"/>
</dbReference>
<dbReference type="PROSITE" id="PS52029">
    <property type="entry name" value="LD_TPASE"/>
    <property type="match status" value="1"/>
</dbReference>
<dbReference type="GO" id="GO:0071555">
    <property type="term" value="P:cell wall organization"/>
    <property type="evidence" value="ECO:0007669"/>
    <property type="project" value="UniProtKB-UniRule"/>
</dbReference>
<dbReference type="GO" id="GO:0008360">
    <property type="term" value="P:regulation of cell shape"/>
    <property type="evidence" value="ECO:0007669"/>
    <property type="project" value="UniProtKB-UniRule"/>
</dbReference>
<keyword evidence="3 6" id="KW-0133">Cell shape</keyword>
<dbReference type="EMBL" id="QICS01000017">
    <property type="protein sequence ID" value="PXV85391.1"/>
    <property type="molecule type" value="Genomic_DNA"/>
</dbReference>
<dbReference type="PANTHER" id="PTHR36699">
    <property type="entry name" value="LD-TRANSPEPTIDASE"/>
    <property type="match status" value="1"/>
</dbReference>
<feature type="region of interest" description="Disordered" evidence="7">
    <location>
        <begin position="41"/>
        <end position="105"/>
    </location>
</feature>
<feature type="active site" description="Proton donor/acceptor" evidence="6">
    <location>
        <position position="223"/>
    </location>
</feature>
<feature type="chain" id="PRO_5016437736" evidence="8">
    <location>
        <begin position="24"/>
        <end position="260"/>
    </location>
</feature>
<keyword evidence="2" id="KW-0808">Transferase</keyword>
<comment type="pathway">
    <text evidence="1 6">Cell wall biogenesis; peptidoglycan biosynthesis.</text>
</comment>
<dbReference type="AlphaFoldDB" id="A0A318ERF9"/>
<dbReference type="RefSeq" id="WP_110291912.1">
    <property type="nucleotide sequence ID" value="NZ_QICS01000017.1"/>
</dbReference>
<evidence type="ECO:0000256" key="6">
    <source>
        <dbReference type="PROSITE-ProRule" id="PRU01373"/>
    </source>
</evidence>
<gene>
    <name evidence="10" type="ORF">C8E03_11727</name>
</gene>
<dbReference type="Gene3D" id="2.40.440.10">
    <property type="entry name" value="L,D-transpeptidase catalytic domain-like"/>
    <property type="match status" value="1"/>
</dbReference>
<keyword evidence="8" id="KW-0732">Signal</keyword>
<dbReference type="PANTHER" id="PTHR36699:SF1">
    <property type="entry name" value="L,D-TRANSPEPTIDASE YAFK-RELATED"/>
    <property type="match status" value="1"/>
</dbReference>
<dbReference type="GO" id="GO:0009252">
    <property type="term" value="P:peptidoglycan biosynthetic process"/>
    <property type="evidence" value="ECO:0007669"/>
    <property type="project" value="UniProtKB-UniPathway"/>
</dbReference>
<dbReference type="Pfam" id="PF03734">
    <property type="entry name" value="YkuD"/>
    <property type="match status" value="1"/>
</dbReference>